<dbReference type="PIRSF" id="PIRSF003073">
    <property type="entry name" value="DNAC_TnpB_IstB"/>
    <property type="match status" value="1"/>
</dbReference>
<dbReference type="InterPro" id="IPR028350">
    <property type="entry name" value="DNAC/IstB-like"/>
</dbReference>
<dbReference type="PANTHER" id="PTHR30050">
    <property type="entry name" value="CHROMOSOMAL REPLICATION INITIATOR PROTEIN DNAA"/>
    <property type="match status" value="1"/>
</dbReference>
<comment type="similarity">
    <text evidence="1">Belongs to the IS21/IS1162 putative ATP-binding protein family.</text>
</comment>
<accession>A0A9D7LVL9</accession>
<dbReference type="NCBIfam" id="NF038214">
    <property type="entry name" value="IS21_help_AAA"/>
    <property type="match status" value="1"/>
</dbReference>
<evidence type="ECO:0000313" key="6">
    <source>
        <dbReference type="Proteomes" id="UP000808146"/>
    </source>
</evidence>
<dbReference type="Proteomes" id="UP000808146">
    <property type="component" value="Unassembled WGS sequence"/>
</dbReference>
<dbReference type="InterPro" id="IPR047661">
    <property type="entry name" value="IstB"/>
</dbReference>
<organism evidence="5 6">
    <name type="scientific">Candidatus Dechloromonas phosphorivorans</name>
    <dbReference type="NCBI Taxonomy" id="2899244"/>
    <lineage>
        <taxon>Bacteria</taxon>
        <taxon>Pseudomonadati</taxon>
        <taxon>Pseudomonadota</taxon>
        <taxon>Betaproteobacteria</taxon>
        <taxon>Rhodocyclales</taxon>
        <taxon>Azonexaceae</taxon>
        <taxon>Dechloromonas</taxon>
    </lineage>
</organism>
<dbReference type="AlphaFoldDB" id="A0A9D7LVL9"/>
<dbReference type="SUPFAM" id="SSF52540">
    <property type="entry name" value="P-loop containing nucleoside triphosphate hydrolases"/>
    <property type="match status" value="1"/>
</dbReference>
<protein>
    <submittedName>
        <fullName evidence="5">ATP-binding protein</fullName>
    </submittedName>
</protein>
<dbReference type="SMART" id="SM00382">
    <property type="entry name" value="AAA"/>
    <property type="match status" value="1"/>
</dbReference>
<dbReference type="EMBL" id="JADKBR010000017">
    <property type="protein sequence ID" value="MBK8891087.1"/>
    <property type="molecule type" value="Genomic_DNA"/>
</dbReference>
<evidence type="ECO:0000256" key="2">
    <source>
        <dbReference type="ARBA" id="ARBA00022741"/>
    </source>
</evidence>
<proteinExistence type="inferred from homology"/>
<name>A0A9D7LVL9_9RHOO</name>
<dbReference type="PANTHER" id="PTHR30050:SF4">
    <property type="entry name" value="ATP-BINDING PROTEIN RV3427C IN INSERTION SEQUENCE-RELATED"/>
    <property type="match status" value="1"/>
</dbReference>
<dbReference type="CDD" id="cd00009">
    <property type="entry name" value="AAA"/>
    <property type="match status" value="1"/>
</dbReference>
<evidence type="ECO:0000256" key="1">
    <source>
        <dbReference type="ARBA" id="ARBA00008059"/>
    </source>
</evidence>
<dbReference type="GO" id="GO:0006260">
    <property type="term" value="P:DNA replication"/>
    <property type="evidence" value="ECO:0007669"/>
    <property type="project" value="TreeGrafter"/>
</dbReference>
<dbReference type="GO" id="GO:0005524">
    <property type="term" value="F:ATP binding"/>
    <property type="evidence" value="ECO:0007669"/>
    <property type="project" value="UniProtKB-KW"/>
</dbReference>
<keyword evidence="2" id="KW-0547">Nucleotide-binding</keyword>
<reference evidence="5" key="1">
    <citation type="submission" date="2020-10" db="EMBL/GenBank/DDBJ databases">
        <title>Connecting structure to function with the recovery of over 1000 high-quality activated sludge metagenome-assembled genomes encoding full-length rRNA genes using long-read sequencing.</title>
        <authorList>
            <person name="Singleton C.M."/>
            <person name="Petriglieri F."/>
            <person name="Kristensen J.M."/>
            <person name="Kirkegaard R.H."/>
            <person name="Michaelsen T.Y."/>
            <person name="Andersen M.H."/>
            <person name="Karst S.M."/>
            <person name="Dueholm M.S."/>
            <person name="Nielsen P.H."/>
            <person name="Albertsen M."/>
        </authorList>
    </citation>
    <scope>NUCLEOTIDE SEQUENCE</scope>
    <source>
        <strain evidence="5">OdNE_18-Q3-R46-58_BAT3C.305</strain>
    </source>
</reference>
<dbReference type="InterPro" id="IPR027417">
    <property type="entry name" value="P-loop_NTPase"/>
</dbReference>
<feature type="domain" description="AAA+ ATPase" evidence="4">
    <location>
        <begin position="98"/>
        <end position="230"/>
    </location>
</feature>
<dbReference type="Gene3D" id="3.40.50.300">
    <property type="entry name" value="P-loop containing nucleotide triphosphate hydrolases"/>
    <property type="match status" value="1"/>
</dbReference>
<evidence type="ECO:0000259" key="4">
    <source>
        <dbReference type="SMART" id="SM00382"/>
    </source>
</evidence>
<dbReference type="InterPro" id="IPR003593">
    <property type="entry name" value="AAA+_ATPase"/>
</dbReference>
<comment type="caution">
    <text evidence="5">The sequence shown here is derived from an EMBL/GenBank/DDBJ whole genome shotgun (WGS) entry which is preliminary data.</text>
</comment>
<evidence type="ECO:0000256" key="3">
    <source>
        <dbReference type="ARBA" id="ARBA00022840"/>
    </source>
</evidence>
<dbReference type="FunFam" id="3.40.50.300:FF:001361">
    <property type="entry name" value="AAA family ATPase"/>
    <property type="match status" value="1"/>
</dbReference>
<sequence length="250" mass="27832">MLHHPTVDQLHQLRLTGMAKALASQAQQADISQLSFEERLGLLIDSERAERESRQNTARLKRARLKQAATPEDVDFRHPRGLDRALFARLMTGRWVGDHQNVLICGPTGVGKTFLACALANQACRQGRSAFYVRLPRLLPALAIGRADGSYAKTLAQLAKTDVLVIDDWGLAPLTDESRRDLLEIFDDRHGTRATIITSQLPVKHWHEAIGDPTLADAILDRLVHQAHSLNLDGESLRKKGKPEWPEATP</sequence>
<keyword evidence="3 5" id="KW-0067">ATP-binding</keyword>
<dbReference type="Pfam" id="PF01695">
    <property type="entry name" value="IstB_IS21"/>
    <property type="match status" value="1"/>
</dbReference>
<gene>
    <name evidence="5" type="ORF">IPN75_12345</name>
</gene>
<dbReference type="InterPro" id="IPR002611">
    <property type="entry name" value="IstB_ATP-bd"/>
</dbReference>
<evidence type="ECO:0000313" key="5">
    <source>
        <dbReference type="EMBL" id="MBK8891087.1"/>
    </source>
</evidence>